<dbReference type="Pfam" id="PF02566">
    <property type="entry name" value="OsmC"/>
    <property type="match status" value="1"/>
</dbReference>
<proteinExistence type="predicted"/>
<gene>
    <name evidence="2" type="ORF">H9654_11940</name>
</gene>
<dbReference type="InterPro" id="IPR003718">
    <property type="entry name" value="OsmC/Ohr_fam"/>
</dbReference>
<evidence type="ECO:0000256" key="1">
    <source>
        <dbReference type="SAM" id="SignalP"/>
    </source>
</evidence>
<keyword evidence="1" id="KW-0732">Signal</keyword>
<keyword evidence="3" id="KW-1185">Reference proteome</keyword>
<dbReference type="AlphaFoldDB" id="A0A8X8K0T2"/>
<feature type="signal peptide" evidence="1">
    <location>
        <begin position="1"/>
        <end position="32"/>
    </location>
</feature>
<dbReference type="Proteomes" id="UP000636938">
    <property type="component" value="Unassembled WGS sequence"/>
</dbReference>
<dbReference type="EMBL" id="JACSQS010000012">
    <property type="protein sequence ID" value="MBD7954908.1"/>
    <property type="molecule type" value="Genomic_DNA"/>
</dbReference>
<dbReference type="SUPFAM" id="SSF82784">
    <property type="entry name" value="OsmC-like"/>
    <property type="match status" value="2"/>
</dbReference>
<reference evidence="2 3" key="1">
    <citation type="submission" date="2020-08" db="EMBL/GenBank/DDBJ databases">
        <title>A Genomic Blueprint of the Chicken Gut Microbiome.</title>
        <authorList>
            <person name="Gilroy R."/>
            <person name="Ravi A."/>
            <person name="Getino M."/>
            <person name="Pursley I."/>
            <person name="Horton D.L."/>
            <person name="Alikhan N.-F."/>
            <person name="Baker D."/>
            <person name="Gharbi K."/>
            <person name="Hall N."/>
            <person name="Watson M."/>
            <person name="Adriaenssens E.M."/>
            <person name="Foster-Nyarko E."/>
            <person name="Jarju S."/>
            <person name="Secka A."/>
            <person name="Antonio M."/>
            <person name="Oren A."/>
            <person name="Chaudhuri R."/>
            <person name="La Ragione R.M."/>
            <person name="Hildebrand F."/>
            <person name="Pallen M.J."/>
        </authorList>
    </citation>
    <scope>NUCLEOTIDE SEQUENCE [LARGE SCALE GENOMIC DNA]</scope>
    <source>
        <strain evidence="2 3">Sa5BUN4</strain>
    </source>
</reference>
<sequence length="400" mass="43056">MSTARSASPFKVFGATALSAMLLLAPPLVSPAAEGGSPLQTYLAAKREAIRAQSAQPATPIAIHAKVTAESRSGVRRLRIGPTGEFQYISDSGRNYAGYNLGAGSWDSLVGTLASSVADEYIVQAAEQNVPLDALDVVFTSIPERKSESLAYPNNLSYVAYIDSPATDAQLQALKRAVHEESSAIDLVTRPQQVSHAVVDYIHSDAARDPKLPPGLRDFITEEKRPAVLARQAKPAAGKDNPAEPQTLVARAHVEPRTGLRRVFLGKDGYHQQLHDSAPGLLGYGLAPTVEEHLLGVTGTCLTHIFEVQAAARNVLLDSLELTVDGQLSPRFGSNIRSPARYSDIRYKVRIESPASEQDIDALRQSVEATCPLYNLVKDEQKLEGSIVRGAYAEATNQAR</sequence>
<name>A0A8X8K0T2_9GAMM</name>
<feature type="chain" id="PRO_5036497908" evidence="1">
    <location>
        <begin position="33"/>
        <end position="400"/>
    </location>
</feature>
<organism evidence="2 3">
    <name type="scientific">Stenotrophomonas lacuserhaii</name>
    <dbReference type="NCBI Taxonomy" id="2760084"/>
    <lineage>
        <taxon>Bacteria</taxon>
        <taxon>Pseudomonadati</taxon>
        <taxon>Pseudomonadota</taxon>
        <taxon>Gammaproteobacteria</taxon>
        <taxon>Lysobacterales</taxon>
        <taxon>Lysobacteraceae</taxon>
        <taxon>Stenotrophomonas</taxon>
    </lineage>
</organism>
<dbReference type="Gene3D" id="3.30.300.20">
    <property type="match status" value="2"/>
</dbReference>
<evidence type="ECO:0000313" key="3">
    <source>
        <dbReference type="Proteomes" id="UP000636938"/>
    </source>
</evidence>
<dbReference type="InterPro" id="IPR036102">
    <property type="entry name" value="OsmC/Ohrsf"/>
</dbReference>
<accession>A0A8X8K0T2</accession>
<dbReference type="PANTHER" id="PTHR35368">
    <property type="entry name" value="HYDROPEROXIDE REDUCTASE"/>
    <property type="match status" value="1"/>
</dbReference>
<evidence type="ECO:0000313" key="2">
    <source>
        <dbReference type="EMBL" id="MBD7954908.1"/>
    </source>
</evidence>
<comment type="caution">
    <text evidence="2">The sequence shown here is derived from an EMBL/GenBank/DDBJ whole genome shotgun (WGS) entry which is preliminary data.</text>
</comment>
<dbReference type="InterPro" id="IPR052924">
    <property type="entry name" value="OsmC/Ohr_hydroprdx_reductase"/>
</dbReference>
<dbReference type="InterPro" id="IPR015946">
    <property type="entry name" value="KH_dom-like_a/b"/>
</dbReference>
<protein>
    <submittedName>
        <fullName evidence="2">OsmC family protein</fullName>
    </submittedName>
</protein>
<dbReference type="PANTHER" id="PTHR35368:SF1">
    <property type="entry name" value="HYDROPEROXIDE REDUCTASE"/>
    <property type="match status" value="1"/>
</dbReference>
<dbReference type="RefSeq" id="WP_191771013.1">
    <property type="nucleotide sequence ID" value="NZ_JACSQS010000012.1"/>
</dbReference>